<dbReference type="Proteomes" id="UP000051884">
    <property type="component" value="Unassembled WGS sequence"/>
</dbReference>
<keyword evidence="1" id="KW-0812">Transmembrane</keyword>
<comment type="caution">
    <text evidence="2">The sequence shown here is derived from an EMBL/GenBank/DDBJ whole genome shotgun (WGS) entry which is preliminary data.</text>
</comment>
<keyword evidence="1" id="KW-1133">Transmembrane helix</keyword>
<feature type="transmembrane region" description="Helical" evidence="1">
    <location>
        <begin position="14"/>
        <end position="33"/>
    </location>
</feature>
<name>A0ABR5Q4Y6_9LACO</name>
<evidence type="ECO:0000313" key="2">
    <source>
        <dbReference type="EMBL" id="KRO09706.1"/>
    </source>
</evidence>
<dbReference type="EMBL" id="JQCH01000013">
    <property type="protein sequence ID" value="KRO09706.1"/>
    <property type="molecule type" value="Genomic_DNA"/>
</dbReference>
<protein>
    <submittedName>
        <fullName evidence="2">Uncharacterized protein</fullName>
    </submittedName>
</protein>
<keyword evidence="3" id="KW-1185">Reference proteome</keyword>
<reference evidence="2 3" key="1">
    <citation type="journal article" date="2015" name="Genome Announc.">
        <title>Expanding the biotechnology potential of lactobacilli through comparative genomics of 213 strains and associated genera.</title>
        <authorList>
            <person name="Sun Z."/>
            <person name="Harris H.M."/>
            <person name="McCann A."/>
            <person name="Guo C."/>
            <person name="Argimon S."/>
            <person name="Zhang W."/>
            <person name="Yang X."/>
            <person name="Jeffery I.B."/>
            <person name="Cooney J.C."/>
            <person name="Kagawa T.F."/>
            <person name="Liu W."/>
            <person name="Song Y."/>
            <person name="Salvetti E."/>
            <person name="Wrobel A."/>
            <person name="Rasinkangas P."/>
            <person name="Parkhill J."/>
            <person name="Rea M.C."/>
            <person name="O'Sullivan O."/>
            <person name="Ritari J."/>
            <person name="Douillard F.P."/>
            <person name="Paul Ross R."/>
            <person name="Yang R."/>
            <person name="Briner A.E."/>
            <person name="Felis G.E."/>
            <person name="de Vos W.M."/>
            <person name="Barrangou R."/>
            <person name="Klaenhammer T.R."/>
            <person name="Caufield P.W."/>
            <person name="Cui Y."/>
            <person name="Zhang H."/>
            <person name="O'Toole P.W."/>
        </authorList>
    </citation>
    <scope>NUCLEOTIDE SEQUENCE [LARGE SCALE GENOMIC DNA]</scope>
    <source>
        <strain evidence="2 3">DSM 26202</strain>
    </source>
</reference>
<keyword evidence="1" id="KW-0472">Membrane</keyword>
<evidence type="ECO:0000313" key="3">
    <source>
        <dbReference type="Proteomes" id="UP000051884"/>
    </source>
</evidence>
<accession>A0ABR5Q4Y6</accession>
<organism evidence="2 3">
    <name type="scientific">Paucilactobacillus hokkaidonensis</name>
    <dbReference type="NCBI Taxonomy" id="1193095"/>
    <lineage>
        <taxon>Bacteria</taxon>
        <taxon>Bacillati</taxon>
        <taxon>Bacillota</taxon>
        <taxon>Bacilli</taxon>
        <taxon>Lactobacillales</taxon>
        <taxon>Lactobacillaceae</taxon>
        <taxon>Paucilactobacillus</taxon>
    </lineage>
</organism>
<proteinExistence type="predicted"/>
<evidence type="ECO:0000256" key="1">
    <source>
        <dbReference type="SAM" id="Phobius"/>
    </source>
</evidence>
<gene>
    <name evidence="2" type="ORF">IV59_GL000464</name>
</gene>
<sequence>MVSKTNYVEFKKEFAGYILQTLFCYIIFEFQLLQWVRQLSSIRETARTVF</sequence>